<organism evidence="2 3">
    <name type="scientific">Trifolium medium</name>
    <dbReference type="NCBI Taxonomy" id="97028"/>
    <lineage>
        <taxon>Eukaryota</taxon>
        <taxon>Viridiplantae</taxon>
        <taxon>Streptophyta</taxon>
        <taxon>Embryophyta</taxon>
        <taxon>Tracheophyta</taxon>
        <taxon>Spermatophyta</taxon>
        <taxon>Magnoliopsida</taxon>
        <taxon>eudicotyledons</taxon>
        <taxon>Gunneridae</taxon>
        <taxon>Pentapetalae</taxon>
        <taxon>rosids</taxon>
        <taxon>fabids</taxon>
        <taxon>Fabales</taxon>
        <taxon>Fabaceae</taxon>
        <taxon>Papilionoideae</taxon>
        <taxon>50 kb inversion clade</taxon>
        <taxon>NPAAA clade</taxon>
        <taxon>Hologalegina</taxon>
        <taxon>IRL clade</taxon>
        <taxon>Trifolieae</taxon>
        <taxon>Trifolium</taxon>
    </lineage>
</organism>
<name>A0A392TEF6_9FABA</name>
<reference evidence="2 3" key="1">
    <citation type="journal article" date="2018" name="Front. Plant Sci.">
        <title>Red Clover (Trifolium pratense) and Zigzag Clover (T. medium) - A Picture of Genomic Similarities and Differences.</title>
        <authorList>
            <person name="Dluhosova J."/>
            <person name="Istvanek J."/>
            <person name="Nedelnik J."/>
            <person name="Repkova J."/>
        </authorList>
    </citation>
    <scope>NUCLEOTIDE SEQUENCE [LARGE SCALE GENOMIC DNA]</scope>
    <source>
        <strain evidence="3">cv. 10/8</strain>
        <tissue evidence="2">Leaf</tissue>
    </source>
</reference>
<dbReference type="AlphaFoldDB" id="A0A392TEF6"/>
<accession>A0A392TEF6</accession>
<evidence type="ECO:0000313" key="3">
    <source>
        <dbReference type="Proteomes" id="UP000265520"/>
    </source>
</evidence>
<feature type="region of interest" description="Disordered" evidence="1">
    <location>
        <begin position="1"/>
        <end position="49"/>
    </location>
</feature>
<proteinExistence type="predicted"/>
<protein>
    <submittedName>
        <fullName evidence="2">Uncharacterized protein</fullName>
    </submittedName>
</protein>
<feature type="non-terminal residue" evidence="2">
    <location>
        <position position="1"/>
    </location>
</feature>
<sequence length="89" mass="9831">AMKPFFNGDGGKKVGVDANRNPKVVQSKGQTFKEVVQGDDKLSGGGKKLPSVKQNEWIVKDNRKGRSRLTEEEYRAGVMEIEVEPGNLK</sequence>
<dbReference type="Proteomes" id="UP000265520">
    <property type="component" value="Unassembled WGS sequence"/>
</dbReference>
<comment type="caution">
    <text evidence="2">The sequence shown here is derived from an EMBL/GenBank/DDBJ whole genome shotgun (WGS) entry which is preliminary data.</text>
</comment>
<evidence type="ECO:0000256" key="1">
    <source>
        <dbReference type="SAM" id="MobiDB-lite"/>
    </source>
</evidence>
<evidence type="ECO:0000313" key="2">
    <source>
        <dbReference type="EMBL" id="MCI58325.1"/>
    </source>
</evidence>
<keyword evidence="3" id="KW-1185">Reference proteome</keyword>
<dbReference type="EMBL" id="LXQA010544292">
    <property type="protein sequence ID" value="MCI58325.1"/>
    <property type="molecule type" value="Genomic_DNA"/>
</dbReference>